<keyword evidence="3" id="KW-0288">FMN</keyword>
<dbReference type="KEGG" id="vsh:BSZ05_03585"/>
<dbReference type="PROSITE" id="PS50902">
    <property type="entry name" value="FLAVODOXIN_LIKE"/>
    <property type="match status" value="1"/>
</dbReference>
<protein>
    <submittedName>
        <fullName evidence="5">Trp repressor-binding protein</fullName>
    </submittedName>
</protein>
<dbReference type="InterPro" id="IPR001226">
    <property type="entry name" value="Flavodoxin_CS"/>
</dbReference>
<dbReference type="InterPro" id="IPR008254">
    <property type="entry name" value="Flavodoxin/NO_synth"/>
</dbReference>
<evidence type="ECO:0000313" key="5">
    <source>
        <dbReference type="EMBL" id="ASI88982.1"/>
    </source>
</evidence>
<organism evidence="5 6">
    <name type="scientific">Vibrio mediterranei</name>
    <dbReference type="NCBI Taxonomy" id="689"/>
    <lineage>
        <taxon>Bacteria</taxon>
        <taxon>Pseudomonadati</taxon>
        <taxon>Pseudomonadota</taxon>
        <taxon>Gammaproteobacteria</taxon>
        <taxon>Vibrionales</taxon>
        <taxon>Vibrionaceae</taxon>
        <taxon>Vibrio</taxon>
    </lineage>
</organism>
<dbReference type="GO" id="GO:0010181">
    <property type="term" value="F:FMN binding"/>
    <property type="evidence" value="ECO:0007669"/>
    <property type="project" value="InterPro"/>
</dbReference>
<sequence length="194" mass="21503">MEMSNIAIVYFSKSGATRALAKAIQSGIESALYSATLFEIESRDIEEGRYVNNHLLSSLKHFDAIVFGSPTYMGSASAQFKAFMDASSDEYVQLNWRDKLAAGFTMGGSLNGEQQQTLLGFFALACQHGMIWAGLDVSKHTDNKALNRTGSSIGLVASYDDNEQVHPNDLKTAHYFGRRIADLAYQRRRQVMLE</sequence>
<dbReference type="GO" id="GO:0003955">
    <property type="term" value="F:NAD(P)H dehydrogenase (quinone) activity"/>
    <property type="evidence" value="ECO:0007669"/>
    <property type="project" value="TreeGrafter"/>
</dbReference>
<comment type="cofactor">
    <cofactor evidence="1">
        <name>FMN</name>
        <dbReference type="ChEBI" id="CHEBI:58210"/>
    </cofactor>
</comment>
<dbReference type="GO" id="GO:0009055">
    <property type="term" value="F:electron transfer activity"/>
    <property type="evidence" value="ECO:0007669"/>
    <property type="project" value="InterPro"/>
</dbReference>
<evidence type="ECO:0000256" key="2">
    <source>
        <dbReference type="ARBA" id="ARBA00022630"/>
    </source>
</evidence>
<dbReference type="RefSeq" id="WP_088876211.1">
    <property type="nucleotide sequence ID" value="NZ_CP018308.1"/>
</dbReference>
<dbReference type="PANTHER" id="PTHR30546">
    <property type="entry name" value="FLAVODOXIN-RELATED PROTEIN WRBA-RELATED"/>
    <property type="match status" value="1"/>
</dbReference>
<dbReference type="GO" id="GO:0016020">
    <property type="term" value="C:membrane"/>
    <property type="evidence" value="ECO:0007669"/>
    <property type="project" value="TreeGrafter"/>
</dbReference>
<reference evidence="6" key="1">
    <citation type="submission" date="2016-12" db="EMBL/GenBank/DDBJ databases">
        <title>Comparative genomic analysis reveals the diversity, evolution, and environmental adaptation strategies of the genus Vibrio.</title>
        <authorList>
            <person name="Lin H."/>
            <person name="Wang X."/>
            <person name="Zhang X.-H."/>
        </authorList>
    </citation>
    <scope>NUCLEOTIDE SEQUENCE [LARGE SCALE GENOMIC DNA]</scope>
    <source>
        <strain evidence="6">QT6D1</strain>
    </source>
</reference>
<evidence type="ECO:0000256" key="3">
    <source>
        <dbReference type="ARBA" id="ARBA00022643"/>
    </source>
</evidence>
<proteinExistence type="predicted"/>
<accession>A0AAN1FEA7</accession>
<dbReference type="PANTHER" id="PTHR30546:SF23">
    <property type="entry name" value="FLAVOPROTEIN-LIKE PROTEIN YCP4-RELATED"/>
    <property type="match status" value="1"/>
</dbReference>
<dbReference type="InterPro" id="IPR005025">
    <property type="entry name" value="FMN_Rdtase-like_dom"/>
</dbReference>
<dbReference type="AlphaFoldDB" id="A0AAN1FEA7"/>
<feature type="domain" description="Flavodoxin-like" evidence="4">
    <location>
        <begin position="6"/>
        <end position="181"/>
    </location>
</feature>
<dbReference type="EMBL" id="CP018308">
    <property type="protein sequence ID" value="ASI88982.1"/>
    <property type="molecule type" value="Genomic_DNA"/>
</dbReference>
<evidence type="ECO:0000313" key="6">
    <source>
        <dbReference type="Proteomes" id="UP000197092"/>
    </source>
</evidence>
<dbReference type="PROSITE" id="PS00201">
    <property type="entry name" value="FLAVODOXIN"/>
    <property type="match status" value="1"/>
</dbReference>
<gene>
    <name evidence="5" type="ORF">BSZ05_03585</name>
</gene>
<dbReference type="Gene3D" id="3.40.50.360">
    <property type="match status" value="1"/>
</dbReference>
<evidence type="ECO:0000256" key="1">
    <source>
        <dbReference type="ARBA" id="ARBA00001917"/>
    </source>
</evidence>
<keyword evidence="2" id="KW-0285">Flavoprotein</keyword>
<name>A0AAN1FEA7_9VIBR</name>
<dbReference type="SUPFAM" id="SSF52218">
    <property type="entry name" value="Flavoproteins"/>
    <property type="match status" value="1"/>
</dbReference>
<dbReference type="Pfam" id="PF03358">
    <property type="entry name" value="FMN_red"/>
    <property type="match status" value="1"/>
</dbReference>
<dbReference type="Proteomes" id="UP000197092">
    <property type="component" value="Chromosome 1"/>
</dbReference>
<evidence type="ECO:0000259" key="4">
    <source>
        <dbReference type="PROSITE" id="PS50902"/>
    </source>
</evidence>
<dbReference type="InterPro" id="IPR029039">
    <property type="entry name" value="Flavoprotein-like_sf"/>
</dbReference>